<dbReference type="AlphaFoldDB" id="A0A4U5M0J1"/>
<keyword evidence="3" id="KW-1185">Reference proteome</keyword>
<dbReference type="EMBL" id="AZBU02000010">
    <property type="protein sequence ID" value="TKR62168.1"/>
    <property type="molecule type" value="Genomic_DNA"/>
</dbReference>
<name>A0A4U5M0J1_STECR</name>
<organism evidence="2 3">
    <name type="scientific">Steinernema carpocapsae</name>
    <name type="common">Entomopathogenic nematode</name>
    <dbReference type="NCBI Taxonomy" id="34508"/>
    <lineage>
        <taxon>Eukaryota</taxon>
        <taxon>Metazoa</taxon>
        <taxon>Ecdysozoa</taxon>
        <taxon>Nematoda</taxon>
        <taxon>Chromadorea</taxon>
        <taxon>Rhabditida</taxon>
        <taxon>Tylenchina</taxon>
        <taxon>Panagrolaimomorpha</taxon>
        <taxon>Strongyloidoidea</taxon>
        <taxon>Steinernematidae</taxon>
        <taxon>Steinernema</taxon>
    </lineage>
</organism>
<dbReference type="Proteomes" id="UP000298663">
    <property type="component" value="Unassembled WGS sequence"/>
</dbReference>
<evidence type="ECO:0000313" key="3">
    <source>
        <dbReference type="Proteomes" id="UP000298663"/>
    </source>
</evidence>
<feature type="region of interest" description="Disordered" evidence="1">
    <location>
        <begin position="19"/>
        <end position="43"/>
    </location>
</feature>
<gene>
    <name evidence="2" type="ORF">L596_026162</name>
</gene>
<evidence type="ECO:0000313" key="2">
    <source>
        <dbReference type="EMBL" id="TKR62168.1"/>
    </source>
</evidence>
<protein>
    <submittedName>
        <fullName evidence="2">Uncharacterized protein</fullName>
    </submittedName>
</protein>
<proteinExistence type="predicted"/>
<accession>A0A4U5M0J1</accession>
<comment type="caution">
    <text evidence="2">The sequence shown here is derived from an EMBL/GenBank/DDBJ whole genome shotgun (WGS) entry which is preliminary data.</text>
</comment>
<evidence type="ECO:0000256" key="1">
    <source>
        <dbReference type="SAM" id="MobiDB-lite"/>
    </source>
</evidence>
<reference evidence="2 3" key="1">
    <citation type="journal article" date="2015" name="Genome Biol.">
        <title>Comparative genomics of Steinernema reveals deeply conserved gene regulatory networks.</title>
        <authorList>
            <person name="Dillman A.R."/>
            <person name="Macchietto M."/>
            <person name="Porter C.F."/>
            <person name="Rogers A."/>
            <person name="Williams B."/>
            <person name="Antoshechkin I."/>
            <person name="Lee M.M."/>
            <person name="Goodwin Z."/>
            <person name="Lu X."/>
            <person name="Lewis E.E."/>
            <person name="Goodrich-Blair H."/>
            <person name="Stock S.P."/>
            <person name="Adams B.J."/>
            <person name="Sternberg P.W."/>
            <person name="Mortazavi A."/>
        </authorList>
    </citation>
    <scope>NUCLEOTIDE SEQUENCE [LARGE SCALE GENOMIC DNA]</scope>
    <source>
        <strain evidence="2 3">ALL</strain>
    </source>
</reference>
<sequence>MKHVPFKFIKATTSLIAQDSANPEDSFEDELPESPFSSMSSPWGTQYDRLQEKNIYLNIDIKENGKEVTFSEDSGFLDDDLRDPKTWNKCSMHVAVENSLAVDNAFEPLLESRKLNSRDLNMLGKFFATMKQPLKCWNIYNIESLPQTVVHCLKMCPWIEEFSASNLTFPFLDPPILKAMEVATLAHLGLSNLQISLTLSSKIIYWVQTKNFQTLSLHDVEIDFGHYDTLIKIVYEIARRLARIQRFHEVIVGNRYEQVQTGKIFLTFNTYVEAP</sequence>
<reference evidence="2 3" key="2">
    <citation type="journal article" date="2019" name="G3 (Bethesda)">
        <title>Hybrid Assembly of the Genome of the Entomopathogenic Nematode Steinernema carpocapsae Identifies the X-Chromosome.</title>
        <authorList>
            <person name="Serra L."/>
            <person name="Macchietto M."/>
            <person name="Macias-Munoz A."/>
            <person name="McGill C.J."/>
            <person name="Rodriguez I.M."/>
            <person name="Rodriguez B."/>
            <person name="Murad R."/>
            <person name="Mortazavi A."/>
        </authorList>
    </citation>
    <scope>NUCLEOTIDE SEQUENCE [LARGE SCALE GENOMIC DNA]</scope>
    <source>
        <strain evidence="2 3">ALL</strain>
    </source>
</reference>